<feature type="transmembrane region" description="Helical" evidence="1">
    <location>
        <begin position="248"/>
        <end position="274"/>
    </location>
</feature>
<dbReference type="Pfam" id="PF24800">
    <property type="entry name" value="DUF7702"/>
    <property type="match status" value="1"/>
</dbReference>
<proteinExistence type="predicted"/>
<evidence type="ECO:0000259" key="2">
    <source>
        <dbReference type="Pfam" id="PF24800"/>
    </source>
</evidence>
<feature type="transmembrane region" description="Helical" evidence="1">
    <location>
        <begin position="211"/>
        <end position="228"/>
    </location>
</feature>
<dbReference type="EMBL" id="BLKC01000141">
    <property type="protein sequence ID" value="GFF56784.1"/>
    <property type="molecule type" value="Genomic_DNA"/>
</dbReference>
<gene>
    <name evidence="3" type="ORF">IFM46972_10606</name>
</gene>
<comment type="caution">
    <text evidence="3">The sequence shown here is derived from an EMBL/GenBank/DDBJ whole genome shotgun (WGS) entry which is preliminary data.</text>
</comment>
<accession>A0A8H3XQL1</accession>
<name>A0A8H3XQL1_9EURO</name>
<keyword evidence="1" id="KW-0472">Membrane</keyword>
<feature type="domain" description="DUF7702" evidence="2">
    <location>
        <begin position="45"/>
        <end position="271"/>
    </location>
</feature>
<protein>
    <recommendedName>
        <fullName evidence="2">DUF7702 domain-containing protein</fullName>
    </recommendedName>
</protein>
<evidence type="ECO:0000313" key="4">
    <source>
        <dbReference type="Proteomes" id="UP000465221"/>
    </source>
</evidence>
<feature type="transmembrane region" description="Helical" evidence="1">
    <location>
        <begin position="82"/>
        <end position="103"/>
    </location>
</feature>
<dbReference type="PANTHER" id="PTHR42109:SF2">
    <property type="entry name" value="INTEGRAL MEMBRANE PROTEIN"/>
    <property type="match status" value="1"/>
</dbReference>
<feature type="transmembrane region" description="Helical" evidence="1">
    <location>
        <begin position="50"/>
        <end position="70"/>
    </location>
</feature>
<feature type="transmembrane region" description="Helical" evidence="1">
    <location>
        <begin position="115"/>
        <end position="134"/>
    </location>
</feature>
<feature type="transmembrane region" description="Helical" evidence="1">
    <location>
        <begin position="12"/>
        <end position="30"/>
    </location>
</feature>
<feature type="transmembrane region" description="Helical" evidence="1">
    <location>
        <begin position="178"/>
        <end position="199"/>
    </location>
</feature>
<feature type="transmembrane region" description="Helical" evidence="1">
    <location>
        <begin position="146"/>
        <end position="166"/>
    </location>
</feature>
<evidence type="ECO:0000256" key="1">
    <source>
        <dbReference type="SAM" id="Phobius"/>
    </source>
</evidence>
<evidence type="ECO:0000313" key="3">
    <source>
        <dbReference type="EMBL" id="GFF56784.1"/>
    </source>
</evidence>
<organism evidence="3 4">
    <name type="scientific">Aspergillus udagawae</name>
    <dbReference type="NCBI Taxonomy" id="91492"/>
    <lineage>
        <taxon>Eukaryota</taxon>
        <taxon>Fungi</taxon>
        <taxon>Dikarya</taxon>
        <taxon>Ascomycota</taxon>
        <taxon>Pezizomycotina</taxon>
        <taxon>Eurotiomycetes</taxon>
        <taxon>Eurotiomycetidae</taxon>
        <taxon>Eurotiales</taxon>
        <taxon>Aspergillaceae</taxon>
        <taxon>Aspergillus</taxon>
        <taxon>Aspergillus subgen. Fumigati</taxon>
    </lineage>
</organism>
<dbReference type="Proteomes" id="UP000465221">
    <property type="component" value="Unassembled WGS sequence"/>
</dbReference>
<keyword evidence="1" id="KW-1133">Transmembrane helix</keyword>
<dbReference type="InterPro" id="IPR056119">
    <property type="entry name" value="DUF7702"/>
</dbReference>
<keyword evidence="1" id="KW-0812">Transmembrane</keyword>
<reference evidence="3 4" key="1">
    <citation type="submission" date="2020-01" db="EMBL/GenBank/DDBJ databases">
        <title>Draft genome sequence of Aspergillus udagawae IFM 46972.</title>
        <authorList>
            <person name="Takahashi H."/>
            <person name="Yaguchi T."/>
        </authorList>
    </citation>
    <scope>NUCLEOTIDE SEQUENCE [LARGE SCALE GENOMIC DNA]</scope>
    <source>
        <strain evidence="3 4">IFM 46972</strain>
    </source>
</reference>
<dbReference type="AlphaFoldDB" id="A0A8H3XQL1"/>
<sequence length="298" mass="33536">METSNSVVSSLTYLSIHLLFFFFYYYYYYYNFYYFYHYSTAMGKITYRDGIAILQLIIFPIILVAAIFIWKRSGWRVGSKIWRYPVTLSLIRIAGSISSLLSINNDSYNIRVAEAVCQLIGLAPLLLTFIGLLRQIDVEEKMPPRPMKLVTLITFIGLILGIAGVSSGGYPPGKLAKAAMGIFLAVFVLFLVLSVWLFLELSGSLRRFQKKLFIAIVLSTPFLVARLIYSALGDYTSLDTFSLDGNPTVYLCMAVLEEIIALAVTMVLGILAVLEPDFVKITPQSREDPEQKPEGVNF</sequence>
<dbReference type="PANTHER" id="PTHR42109">
    <property type="entry name" value="UNPLACED GENOMIC SCAFFOLD UM_SCAF_CONTIG_1.265, WHOLE GENOME SHOTGUN SEQUENCE"/>
    <property type="match status" value="1"/>
</dbReference>